<dbReference type="EMBL" id="BSPK01000064">
    <property type="protein sequence ID" value="GLS65159.1"/>
    <property type="molecule type" value="Genomic_DNA"/>
</dbReference>
<dbReference type="OrthoDB" id="1092934at2"/>
<feature type="compositionally biased region" description="Low complexity" evidence="1">
    <location>
        <begin position="367"/>
        <end position="389"/>
    </location>
</feature>
<organism evidence="3 5">
    <name type="scientific">Methylobacterium oxalidis</name>
    <dbReference type="NCBI Taxonomy" id="944322"/>
    <lineage>
        <taxon>Bacteria</taxon>
        <taxon>Pseudomonadati</taxon>
        <taxon>Pseudomonadota</taxon>
        <taxon>Alphaproteobacteria</taxon>
        <taxon>Hyphomicrobiales</taxon>
        <taxon>Methylobacteriaceae</taxon>
        <taxon>Methylobacterium</taxon>
    </lineage>
</organism>
<proteinExistence type="predicted"/>
<reference evidence="4" key="4">
    <citation type="submission" date="2023-01" db="EMBL/GenBank/DDBJ databases">
        <title>Draft genome sequence of Methylobacterium oxalidis strain NBRC 107715.</title>
        <authorList>
            <person name="Sun Q."/>
            <person name="Mori K."/>
        </authorList>
    </citation>
    <scope>NUCLEOTIDE SEQUENCE</scope>
    <source>
        <strain evidence="4">NBRC 107715</strain>
    </source>
</reference>
<accession>A0A512J865</accession>
<protein>
    <recommendedName>
        <fullName evidence="2">PD-(D/E)XK nuclease-like domain-containing protein</fullName>
    </recommendedName>
</protein>
<feature type="domain" description="PD-(D/E)XK nuclease-like" evidence="2">
    <location>
        <begin position="40"/>
        <end position="333"/>
    </location>
</feature>
<feature type="region of interest" description="Disordered" evidence="1">
    <location>
        <begin position="1"/>
        <end position="21"/>
    </location>
</feature>
<evidence type="ECO:0000313" key="3">
    <source>
        <dbReference type="EMBL" id="GEP06140.1"/>
    </source>
</evidence>
<evidence type="ECO:0000256" key="1">
    <source>
        <dbReference type="SAM" id="MobiDB-lite"/>
    </source>
</evidence>
<gene>
    <name evidence="4" type="ORF">GCM10007888_35410</name>
    <name evidence="3" type="ORF">MOX02_41780</name>
</gene>
<keyword evidence="6" id="KW-1185">Reference proteome</keyword>
<dbReference type="Pfam" id="PF20796">
    <property type="entry name" value="PDDEXK_13"/>
    <property type="match status" value="1"/>
</dbReference>
<evidence type="ECO:0000259" key="2">
    <source>
        <dbReference type="Pfam" id="PF20796"/>
    </source>
</evidence>
<dbReference type="Proteomes" id="UP000321960">
    <property type="component" value="Unassembled WGS sequence"/>
</dbReference>
<evidence type="ECO:0000313" key="6">
    <source>
        <dbReference type="Proteomes" id="UP001156856"/>
    </source>
</evidence>
<feature type="region of interest" description="Disordered" evidence="1">
    <location>
        <begin position="345"/>
        <end position="442"/>
    </location>
</feature>
<reference evidence="6" key="2">
    <citation type="journal article" date="2019" name="Int. J. Syst. Evol. Microbiol.">
        <title>The Global Catalogue of Microorganisms (GCM) 10K type strain sequencing project: providing services to taxonomists for standard genome sequencing and annotation.</title>
        <authorList>
            <consortium name="The Broad Institute Genomics Platform"/>
            <consortium name="The Broad Institute Genome Sequencing Center for Infectious Disease"/>
            <person name="Wu L."/>
            <person name="Ma J."/>
        </authorList>
    </citation>
    <scope>NUCLEOTIDE SEQUENCE [LARGE SCALE GENOMIC DNA]</scope>
    <source>
        <strain evidence="6">NBRC 107715</strain>
    </source>
</reference>
<reference evidence="3 5" key="3">
    <citation type="submission" date="2019-07" db="EMBL/GenBank/DDBJ databases">
        <title>Whole genome shotgun sequence of Methylobacterium oxalidis NBRC 107715.</title>
        <authorList>
            <person name="Hosoyama A."/>
            <person name="Uohara A."/>
            <person name="Ohji S."/>
            <person name="Ichikawa N."/>
        </authorList>
    </citation>
    <scope>NUCLEOTIDE SEQUENCE [LARGE SCALE GENOMIC DNA]</scope>
    <source>
        <strain evidence="3 5">NBRC 107715</strain>
    </source>
</reference>
<dbReference type="AlphaFoldDB" id="A0A512J865"/>
<dbReference type="RefSeq" id="WP_147027672.1">
    <property type="nucleotide sequence ID" value="NZ_BJZU01000092.1"/>
</dbReference>
<sequence>MLRSTQPDTNDTAPLARQPLSRAPLVPEPLLHRHNCLIPGDTRFRAAARLRQSLWREEQCLPGGLHRPGGCSKIAPSPLGSLLQPTDAARGLNFLSPAVHAFVRRSLVLREEGAMVHYERLHRNLLSSEPLTYNLFVPLAVNLDLATAAFRQLLPTFVDRVTGIRFETSPGRHDPRYLADGTAFDAALTVITPDGEPATVFIEVKYSEGCTGPAATHRPRYDEASREAALHRDPDAPALRSVLLEQFWRLHLLAQLAVRQGFTPRAHLLVLAPQLNRRVGIATRLYAAELTDPSGSSSSTVGFTALTLETFVTALAQAGGGAEAAYLHHRYLDLRPVLDLVLGEVATPDDEPPPAAPLLALPPPSSATPSDALPSDVPITPTISPGSTTDPDKPSSTPRARRFAARKTTSRPPRSRQVKAPSKARRRSAPSSAAGRLIEEAR</sequence>
<name>A0A512J865_9HYPH</name>
<evidence type="ECO:0000313" key="4">
    <source>
        <dbReference type="EMBL" id="GLS65159.1"/>
    </source>
</evidence>
<reference evidence="4" key="1">
    <citation type="journal article" date="2014" name="Int. J. Syst. Evol. Microbiol.">
        <title>Complete genome of a new Firmicutes species belonging to the dominant human colonic microbiota ('Ruminococcus bicirculans') reveals two chromosomes and a selective capacity to utilize plant glucans.</title>
        <authorList>
            <consortium name="NISC Comparative Sequencing Program"/>
            <person name="Wegmann U."/>
            <person name="Louis P."/>
            <person name="Goesmann A."/>
            <person name="Henrissat B."/>
            <person name="Duncan S.H."/>
            <person name="Flint H.J."/>
        </authorList>
    </citation>
    <scope>NUCLEOTIDE SEQUENCE</scope>
    <source>
        <strain evidence="4">NBRC 107715</strain>
    </source>
</reference>
<feature type="compositionally biased region" description="Polar residues" evidence="1">
    <location>
        <begin position="1"/>
        <end position="12"/>
    </location>
</feature>
<dbReference type="InterPro" id="IPR048822">
    <property type="entry name" value="PDDEXK_13"/>
</dbReference>
<dbReference type="Proteomes" id="UP001156856">
    <property type="component" value="Unassembled WGS sequence"/>
</dbReference>
<dbReference type="EMBL" id="BJZU01000092">
    <property type="protein sequence ID" value="GEP06140.1"/>
    <property type="molecule type" value="Genomic_DNA"/>
</dbReference>
<evidence type="ECO:0000313" key="5">
    <source>
        <dbReference type="Proteomes" id="UP000321960"/>
    </source>
</evidence>
<comment type="caution">
    <text evidence="3">The sequence shown here is derived from an EMBL/GenBank/DDBJ whole genome shotgun (WGS) entry which is preliminary data.</text>
</comment>
<feature type="compositionally biased region" description="Pro residues" evidence="1">
    <location>
        <begin position="353"/>
        <end position="366"/>
    </location>
</feature>
<feature type="compositionally biased region" description="Basic residues" evidence="1">
    <location>
        <begin position="399"/>
        <end position="428"/>
    </location>
</feature>